<dbReference type="EMBL" id="FNAH01000002">
    <property type="protein sequence ID" value="SDD69925.1"/>
    <property type="molecule type" value="Genomic_DNA"/>
</dbReference>
<dbReference type="InterPro" id="IPR046578">
    <property type="entry name" value="DUF6638"/>
</dbReference>
<organism evidence="2 3">
    <name type="scientific">Paracoccus isoporae</name>
    <dbReference type="NCBI Taxonomy" id="591205"/>
    <lineage>
        <taxon>Bacteria</taxon>
        <taxon>Pseudomonadati</taxon>
        <taxon>Pseudomonadota</taxon>
        <taxon>Alphaproteobacteria</taxon>
        <taxon>Rhodobacterales</taxon>
        <taxon>Paracoccaceae</taxon>
        <taxon>Paracoccus</taxon>
    </lineage>
</organism>
<sequence length="472" mass="51731">MKRLIEKGLMFGNLIRVDSPAWVARYNRALKLVAGRETALSEFHIDLAGYSPEIGDEIGDMDYLNPAGAHRQFILLTTEQKTAPLLNADLSVLRDLLQLFIRENESQLFSLTARDAVLGEMDDRVWQVSAPADLLQIGRIRISADTTGNHVAGADKLTALIERFRSEPDGWYDDVLIARMIAQAKETGDVIRNPIRLEAGDYEVPDFWTSQFGGVYVFRSPREPAMIFRDAELMASAHDRPDLSGVKLIALGDTNAIAMWLARNALAEPIVTAKGADGAAILRQKIDFILVDAATRLGIDTGDATRSALRRAAARMGEGLPPEIRGLSALLRYAEEGGAWPVIDSADPAYFYAIRAAATPARELVNQMLTELAPHDVRALFILNKPLFYAAYQGWDEAKKDYVANHLAREYQIDKQGTRDALFGAEPSMKEPPPIAGPWGKARRGGTLSGASAALGTGRTPRDQPIRGPWGG</sequence>
<feature type="compositionally biased region" description="Low complexity" evidence="1">
    <location>
        <begin position="445"/>
        <end position="459"/>
    </location>
</feature>
<protein>
    <submittedName>
        <fullName evidence="2">Uncharacterized protein</fullName>
    </submittedName>
</protein>
<evidence type="ECO:0000313" key="3">
    <source>
        <dbReference type="Proteomes" id="UP000199344"/>
    </source>
</evidence>
<accession>A0A1G6WY49</accession>
<dbReference type="RefSeq" id="WP_176804913.1">
    <property type="nucleotide sequence ID" value="NZ_FNAH01000002.1"/>
</dbReference>
<proteinExistence type="predicted"/>
<keyword evidence="3" id="KW-1185">Reference proteome</keyword>
<gene>
    <name evidence="2" type="ORF">SAMN05421538_102234</name>
</gene>
<dbReference type="Proteomes" id="UP000199344">
    <property type="component" value="Unassembled WGS sequence"/>
</dbReference>
<feature type="region of interest" description="Disordered" evidence="1">
    <location>
        <begin position="425"/>
        <end position="472"/>
    </location>
</feature>
<dbReference type="Pfam" id="PF20343">
    <property type="entry name" value="DUF6638"/>
    <property type="match status" value="1"/>
</dbReference>
<name>A0A1G6WY49_9RHOB</name>
<dbReference type="STRING" id="591205.SAMN05421538_102234"/>
<evidence type="ECO:0000313" key="2">
    <source>
        <dbReference type="EMBL" id="SDD69925.1"/>
    </source>
</evidence>
<dbReference type="AlphaFoldDB" id="A0A1G6WY49"/>
<evidence type="ECO:0000256" key="1">
    <source>
        <dbReference type="SAM" id="MobiDB-lite"/>
    </source>
</evidence>
<reference evidence="2 3" key="1">
    <citation type="submission" date="2016-10" db="EMBL/GenBank/DDBJ databases">
        <authorList>
            <person name="de Groot N.N."/>
        </authorList>
    </citation>
    <scope>NUCLEOTIDE SEQUENCE [LARGE SCALE GENOMIC DNA]</scope>
    <source>
        <strain evidence="2 3">DSM 22220</strain>
    </source>
</reference>